<reference evidence="2" key="1">
    <citation type="submission" date="2020-07" db="EMBL/GenBank/DDBJ databases">
        <authorList>
            <person name="Nieuwenhuis M."/>
            <person name="Van De Peppel L.J.J."/>
        </authorList>
    </citation>
    <scope>NUCLEOTIDE SEQUENCE</scope>
    <source>
        <strain evidence="2">AP01</strain>
        <tissue evidence="2">Mycelium</tissue>
    </source>
</reference>
<feature type="region of interest" description="Disordered" evidence="1">
    <location>
        <begin position="1"/>
        <end position="51"/>
    </location>
</feature>
<sequence>MDLYRGNNPYPYNDKTTDTEPDPEPTPTPYKTDPNNNTIETTADSMSATTQTTAQPIELKLAPPMPFDGNQSETRHFISKINLYLRHFPLPIKLEQPEQYSKSYGNDKDKKLFYKPKNYVIPKYTPPAHDPDAIDINCLTQEERNVHMKKGLCFDCYQPRHRAVDHKSGSSIPKKTTNPSTNQKAIGTKTYAKIHALLGELEDKEKKKALKQMEDEGF</sequence>
<evidence type="ECO:0000313" key="3">
    <source>
        <dbReference type="Proteomes" id="UP000775547"/>
    </source>
</evidence>
<proteinExistence type="predicted"/>
<comment type="caution">
    <text evidence="2">The sequence shown here is derived from an EMBL/GenBank/DDBJ whole genome shotgun (WGS) entry which is preliminary data.</text>
</comment>
<organism evidence="2 3">
    <name type="scientific">Asterophora parasitica</name>
    <dbReference type="NCBI Taxonomy" id="117018"/>
    <lineage>
        <taxon>Eukaryota</taxon>
        <taxon>Fungi</taxon>
        <taxon>Dikarya</taxon>
        <taxon>Basidiomycota</taxon>
        <taxon>Agaricomycotina</taxon>
        <taxon>Agaricomycetes</taxon>
        <taxon>Agaricomycetidae</taxon>
        <taxon>Agaricales</taxon>
        <taxon>Tricholomatineae</taxon>
        <taxon>Lyophyllaceae</taxon>
        <taxon>Asterophora</taxon>
    </lineage>
</organism>
<dbReference type="AlphaFoldDB" id="A0A9P7G471"/>
<dbReference type="Proteomes" id="UP000775547">
    <property type="component" value="Unassembled WGS sequence"/>
</dbReference>
<feature type="compositionally biased region" description="Polar residues" evidence="1">
    <location>
        <begin position="169"/>
        <end position="185"/>
    </location>
</feature>
<protein>
    <submittedName>
        <fullName evidence="2">Uncharacterized protein</fullName>
    </submittedName>
</protein>
<reference evidence="2" key="2">
    <citation type="submission" date="2021-10" db="EMBL/GenBank/DDBJ databases">
        <title>Phylogenomics reveals ancestral predisposition of the termite-cultivated fungus Termitomyces towards a domesticated lifestyle.</title>
        <authorList>
            <person name="Auxier B."/>
            <person name="Grum-Grzhimaylo A."/>
            <person name="Cardenas M.E."/>
            <person name="Lodge J.D."/>
            <person name="Laessoe T."/>
            <person name="Pedersen O."/>
            <person name="Smith M.E."/>
            <person name="Kuyper T.W."/>
            <person name="Franco-Molano E.A."/>
            <person name="Baroni T.J."/>
            <person name="Aanen D.K."/>
        </authorList>
    </citation>
    <scope>NUCLEOTIDE SEQUENCE</scope>
    <source>
        <strain evidence="2">AP01</strain>
        <tissue evidence="2">Mycelium</tissue>
    </source>
</reference>
<feature type="compositionally biased region" description="Polar residues" evidence="1">
    <location>
        <begin position="35"/>
        <end position="51"/>
    </location>
</feature>
<keyword evidence="3" id="KW-1185">Reference proteome</keyword>
<accession>A0A9P7G471</accession>
<dbReference type="EMBL" id="JABCKV010001042">
    <property type="protein sequence ID" value="KAG5640197.1"/>
    <property type="molecule type" value="Genomic_DNA"/>
</dbReference>
<gene>
    <name evidence="2" type="ORF">DXG03_000623</name>
</gene>
<dbReference type="OrthoDB" id="3040543at2759"/>
<evidence type="ECO:0000256" key="1">
    <source>
        <dbReference type="SAM" id="MobiDB-lite"/>
    </source>
</evidence>
<feature type="region of interest" description="Disordered" evidence="1">
    <location>
        <begin position="165"/>
        <end position="187"/>
    </location>
</feature>
<name>A0A9P7G471_9AGAR</name>
<evidence type="ECO:0000313" key="2">
    <source>
        <dbReference type="EMBL" id="KAG5640197.1"/>
    </source>
</evidence>